<dbReference type="EMBL" id="JBAFSM010000081">
    <property type="protein sequence ID" value="MEG3440215.1"/>
    <property type="molecule type" value="Genomic_DNA"/>
</dbReference>
<gene>
    <name evidence="13" type="ORF">V0288_24010</name>
</gene>
<keyword evidence="8" id="KW-0547">Nucleotide-binding</keyword>
<keyword evidence="5 13" id="KW-0808">Transferase</keyword>
<proteinExistence type="inferred from homology"/>
<evidence type="ECO:0000256" key="1">
    <source>
        <dbReference type="ARBA" id="ARBA00004496"/>
    </source>
</evidence>
<evidence type="ECO:0000256" key="2">
    <source>
        <dbReference type="ARBA" id="ARBA00007663"/>
    </source>
</evidence>
<comment type="similarity">
    <text evidence="2">Belongs to the SUA5 family.</text>
</comment>
<keyword evidence="9" id="KW-0067">ATP-binding</keyword>
<dbReference type="RefSeq" id="WP_332867685.1">
    <property type="nucleotide sequence ID" value="NZ_JBAFSM010000081.1"/>
</dbReference>
<name>A0AAW9QXL2_9CHRO</name>
<protein>
    <recommendedName>
        <fullName evidence="10">L-threonylcarbamoyladenylate synthase</fullName>
        <ecNumber evidence="3">2.7.7.87</ecNumber>
    </recommendedName>
    <alternativeName>
        <fullName evidence="10">L-threonylcarbamoyladenylate synthase</fullName>
    </alternativeName>
</protein>
<evidence type="ECO:0000256" key="9">
    <source>
        <dbReference type="ARBA" id="ARBA00022840"/>
    </source>
</evidence>
<feature type="domain" description="YrdC-like" evidence="12">
    <location>
        <begin position="1"/>
        <end position="190"/>
    </location>
</feature>
<dbReference type="PROSITE" id="PS51163">
    <property type="entry name" value="YRDC"/>
    <property type="match status" value="1"/>
</dbReference>
<evidence type="ECO:0000256" key="11">
    <source>
        <dbReference type="ARBA" id="ARBA00048366"/>
    </source>
</evidence>
<organism evidence="13 14">
    <name type="scientific">Pannus brasiliensis CCIBt3594</name>
    <dbReference type="NCBI Taxonomy" id="1427578"/>
    <lineage>
        <taxon>Bacteria</taxon>
        <taxon>Bacillati</taxon>
        <taxon>Cyanobacteriota</taxon>
        <taxon>Cyanophyceae</taxon>
        <taxon>Oscillatoriophycideae</taxon>
        <taxon>Chroococcales</taxon>
        <taxon>Microcystaceae</taxon>
        <taxon>Pannus</taxon>
    </lineage>
</organism>
<evidence type="ECO:0000256" key="4">
    <source>
        <dbReference type="ARBA" id="ARBA00022490"/>
    </source>
</evidence>
<dbReference type="Gene3D" id="3.90.870.10">
    <property type="entry name" value="DHBP synthase"/>
    <property type="match status" value="1"/>
</dbReference>
<keyword evidence="4" id="KW-0963">Cytoplasm</keyword>
<evidence type="ECO:0000313" key="14">
    <source>
        <dbReference type="Proteomes" id="UP001328733"/>
    </source>
</evidence>
<dbReference type="GO" id="GO:0003725">
    <property type="term" value="F:double-stranded RNA binding"/>
    <property type="evidence" value="ECO:0007669"/>
    <property type="project" value="InterPro"/>
</dbReference>
<dbReference type="GO" id="GO:0000049">
    <property type="term" value="F:tRNA binding"/>
    <property type="evidence" value="ECO:0007669"/>
    <property type="project" value="TreeGrafter"/>
</dbReference>
<keyword evidence="6" id="KW-0819">tRNA processing</keyword>
<dbReference type="SUPFAM" id="SSF55821">
    <property type="entry name" value="YrdC/RibB"/>
    <property type="match status" value="1"/>
</dbReference>
<evidence type="ECO:0000259" key="12">
    <source>
        <dbReference type="PROSITE" id="PS51163"/>
    </source>
</evidence>
<dbReference type="InterPro" id="IPR017945">
    <property type="entry name" value="DHBP_synth_RibB-like_a/b_dom"/>
</dbReference>
<dbReference type="GO" id="GO:0061710">
    <property type="term" value="F:L-threonylcarbamoyladenylate synthase"/>
    <property type="evidence" value="ECO:0007669"/>
    <property type="project" value="UniProtKB-EC"/>
</dbReference>
<keyword evidence="7 13" id="KW-0548">Nucleotidyltransferase</keyword>
<accession>A0AAW9QXL2</accession>
<dbReference type="GO" id="GO:0005737">
    <property type="term" value="C:cytoplasm"/>
    <property type="evidence" value="ECO:0007669"/>
    <property type="project" value="UniProtKB-SubCell"/>
</dbReference>
<keyword evidence="14" id="KW-1185">Reference proteome</keyword>
<dbReference type="InterPro" id="IPR050156">
    <property type="entry name" value="TC-AMP_synthase_SUA5"/>
</dbReference>
<comment type="subcellular location">
    <subcellularLocation>
        <location evidence="1">Cytoplasm</location>
    </subcellularLocation>
</comment>
<evidence type="ECO:0000256" key="7">
    <source>
        <dbReference type="ARBA" id="ARBA00022695"/>
    </source>
</evidence>
<evidence type="ECO:0000256" key="5">
    <source>
        <dbReference type="ARBA" id="ARBA00022679"/>
    </source>
</evidence>
<dbReference type="AlphaFoldDB" id="A0AAW9QXL2"/>
<comment type="caution">
    <text evidence="13">The sequence shown here is derived from an EMBL/GenBank/DDBJ whole genome shotgun (WGS) entry which is preliminary data.</text>
</comment>
<evidence type="ECO:0000256" key="6">
    <source>
        <dbReference type="ARBA" id="ARBA00022694"/>
    </source>
</evidence>
<sequence length="192" mass="20905">MPFSSRVEIVRAASSGKVISFPTDTVPALAVSPAYSPAIFHLKQRQPDKPLILMAASESDIRAYVTGTGEEWQIWREIMEKYWPGQLTLVLPASEKVPRAMNPLDPTTIGVRIPDSSIAREILAETGALATTSANRSGESPLLTATDIERTFPGVYVLESGNWNANSSGQPSTVARWNGNGWDILRQGKIIL</sequence>
<dbReference type="PANTHER" id="PTHR17490">
    <property type="entry name" value="SUA5"/>
    <property type="match status" value="1"/>
</dbReference>
<dbReference type="GO" id="GO:0006450">
    <property type="term" value="P:regulation of translational fidelity"/>
    <property type="evidence" value="ECO:0007669"/>
    <property type="project" value="TreeGrafter"/>
</dbReference>
<evidence type="ECO:0000256" key="8">
    <source>
        <dbReference type="ARBA" id="ARBA00022741"/>
    </source>
</evidence>
<evidence type="ECO:0000256" key="3">
    <source>
        <dbReference type="ARBA" id="ARBA00012584"/>
    </source>
</evidence>
<dbReference type="PANTHER" id="PTHR17490:SF16">
    <property type="entry name" value="THREONYLCARBAMOYL-AMP SYNTHASE"/>
    <property type="match status" value="1"/>
</dbReference>
<evidence type="ECO:0000256" key="10">
    <source>
        <dbReference type="ARBA" id="ARBA00029774"/>
    </source>
</evidence>
<evidence type="ECO:0000313" key="13">
    <source>
        <dbReference type="EMBL" id="MEG3440215.1"/>
    </source>
</evidence>
<dbReference type="GO" id="GO:0005524">
    <property type="term" value="F:ATP binding"/>
    <property type="evidence" value="ECO:0007669"/>
    <property type="project" value="UniProtKB-KW"/>
</dbReference>
<reference evidence="13 14" key="1">
    <citation type="submission" date="2024-01" db="EMBL/GenBank/DDBJ databases">
        <title>Genomic insights into the taxonomy and metabolism of the cyanobacterium Pannus brasiliensis CCIBt3594.</title>
        <authorList>
            <person name="Machado M."/>
            <person name="Botero N.B."/>
            <person name="Andreote A.P.D."/>
            <person name="Feitosa A.M.T."/>
            <person name="Popin R."/>
            <person name="Sivonen K."/>
            <person name="Fiore M.F."/>
        </authorList>
    </citation>
    <scope>NUCLEOTIDE SEQUENCE [LARGE SCALE GENOMIC DNA]</scope>
    <source>
        <strain evidence="13 14">CCIBt3594</strain>
    </source>
</reference>
<dbReference type="EC" id="2.7.7.87" evidence="3"/>
<dbReference type="Proteomes" id="UP001328733">
    <property type="component" value="Unassembled WGS sequence"/>
</dbReference>
<dbReference type="Pfam" id="PF01300">
    <property type="entry name" value="Sua5_yciO_yrdC"/>
    <property type="match status" value="1"/>
</dbReference>
<dbReference type="GO" id="GO:0008033">
    <property type="term" value="P:tRNA processing"/>
    <property type="evidence" value="ECO:0007669"/>
    <property type="project" value="UniProtKB-KW"/>
</dbReference>
<dbReference type="InterPro" id="IPR006070">
    <property type="entry name" value="Sua5-like_dom"/>
</dbReference>
<comment type="catalytic activity">
    <reaction evidence="11">
        <text>L-threonine + hydrogencarbonate + ATP = L-threonylcarbamoyladenylate + diphosphate + H2O</text>
        <dbReference type="Rhea" id="RHEA:36407"/>
        <dbReference type="ChEBI" id="CHEBI:15377"/>
        <dbReference type="ChEBI" id="CHEBI:17544"/>
        <dbReference type="ChEBI" id="CHEBI:30616"/>
        <dbReference type="ChEBI" id="CHEBI:33019"/>
        <dbReference type="ChEBI" id="CHEBI:57926"/>
        <dbReference type="ChEBI" id="CHEBI:73682"/>
        <dbReference type="EC" id="2.7.7.87"/>
    </reaction>
</comment>